<dbReference type="Gene3D" id="2.170.140.10">
    <property type="entry name" value="Chitin binding domain"/>
    <property type="match status" value="1"/>
</dbReference>
<dbReference type="SMART" id="SM00494">
    <property type="entry name" value="ChtBD2"/>
    <property type="match status" value="1"/>
</dbReference>
<evidence type="ECO:0000313" key="4">
    <source>
        <dbReference type="Proteomes" id="UP001153620"/>
    </source>
</evidence>
<gene>
    <name evidence="3" type="ORF">CHIRRI_LOCUS4034</name>
</gene>
<dbReference type="InterPro" id="IPR036508">
    <property type="entry name" value="Chitin-bd_dom_sf"/>
</dbReference>
<dbReference type="InterPro" id="IPR002557">
    <property type="entry name" value="Chitin-bd_dom"/>
</dbReference>
<evidence type="ECO:0000259" key="2">
    <source>
        <dbReference type="PROSITE" id="PS50940"/>
    </source>
</evidence>
<evidence type="ECO:0000256" key="1">
    <source>
        <dbReference type="SAM" id="SignalP"/>
    </source>
</evidence>
<reference evidence="3" key="1">
    <citation type="submission" date="2022-01" db="EMBL/GenBank/DDBJ databases">
        <authorList>
            <person name="King R."/>
        </authorList>
    </citation>
    <scope>NUCLEOTIDE SEQUENCE</scope>
</reference>
<feature type="signal peptide" evidence="1">
    <location>
        <begin position="1"/>
        <end position="20"/>
    </location>
</feature>
<keyword evidence="1" id="KW-0732">Signal</keyword>
<feature type="domain" description="Chitin-binding type-2" evidence="2">
    <location>
        <begin position="22"/>
        <end position="84"/>
    </location>
</feature>
<protein>
    <recommendedName>
        <fullName evidence="2">Chitin-binding type-2 domain-containing protein</fullName>
    </recommendedName>
</protein>
<name>A0A9N9RQI0_9DIPT</name>
<dbReference type="SUPFAM" id="SSF57625">
    <property type="entry name" value="Invertebrate chitin-binding proteins"/>
    <property type="match status" value="1"/>
</dbReference>
<dbReference type="EMBL" id="OU895877">
    <property type="protein sequence ID" value="CAG9801099.1"/>
    <property type="molecule type" value="Genomic_DNA"/>
</dbReference>
<feature type="chain" id="PRO_5040452841" description="Chitin-binding type-2 domain-containing protein" evidence="1">
    <location>
        <begin position="21"/>
        <end position="84"/>
    </location>
</feature>
<dbReference type="GO" id="GO:0008061">
    <property type="term" value="F:chitin binding"/>
    <property type="evidence" value="ECO:0007669"/>
    <property type="project" value="InterPro"/>
</dbReference>
<proteinExistence type="predicted"/>
<dbReference type="OrthoDB" id="8194732at2759"/>
<dbReference type="GO" id="GO:0005576">
    <property type="term" value="C:extracellular region"/>
    <property type="evidence" value="ECO:0007669"/>
    <property type="project" value="InterPro"/>
</dbReference>
<dbReference type="Proteomes" id="UP001153620">
    <property type="component" value="Chromosome 1"/>
</dbReference>
<organism evidence="3 4">
    <name type="scientific">Chironomus riparius</name>
    <dbReference type="NCBI Taxonomy" id="315576"/>
    <lineage>
        <taxon>Eukaryota</taxon>
        <taxon>Metazoa</taxon>
        <taxon>Ecdysozoa</taxon>
        <taxon>Arthropoda</taxon>
        <taxon>Hexapoda</taxon>
        <taxon>Insecta</taxon>
        <taxon>Pterygota</taxon>
        <taxon>Neoptera</taxon>
        <taxon>Endopterygota</taxon>
        <taxon>Diptera</taxon>
        <taxon>Nematocera</taxon>
        <taxon>Chironomoidea</taxon>
        <taxon>Chironomidae</taxon>
        <taxon>Chironominae</taxon>
        <taxon>Chironomus</taxon>
    </lineage>
</organism>
<dbReference type="PROSITE" id="PS50940">
    <property type="entry name" value="CHIT_BIND_II"/>
    <property type="match status" value="1"/>
</dbReference>
<sequence>MKLMVQIICAIALLVLLVNGQRPNCWRYYQEDPDNIDQVYFPYEKNCQYFYQCTAHGAMRMKCPPGMHFDRENHQCGRPDDVVC</sequence>
<keyword evidence="4" id="KW-1185">Reference proteome</keyword>
<evidence type="ECO:0000313" key="3">
    <source>
        <dbReference type="EMBL" id="CAG9801099.1"/>
    </source>
</evidence>
<dbReference type="Pfam" id="PF01607">
    <property type="entry name" value="CBM_14"/>
    <property type="match status" value="1"/>
</dbReference>
<accession>A0A9N9RQI0</accession>
<dbReference type="AlphaFoldDB" id="A0A9N9RQI0"/>
<reference evidence="3" key="2">
    <citation type="submission" date="2022-10" db="EMBL/GenBank/DDBJ databases">
        <authorList>
            <consortium name="ENA_rothamsted_submissions"/>
            <consortium name="culmorum"/>
            <person name="King R."/>
        </authorList>
    </citation>
    <scope>NUCLEOTIDE SEQUENCE</scope>
</reference>